<evidence type="ECO:0000256" key="2">
    <source>
        <dbReference type="ARBA" id="ARBA00035880"/>
    </source>
</evidence>
<comment type="similarity">
    <text evidence="4">Belongs to the YigI thioesterase family.</text>
</comment>
<dbReference type="EC" id="3.1.2.20" evidence="5"/>
<comment type="catalytic activity">
    <reaction evidence="7">
        <text>a medium-chain fatty acyl-CoA + H2O = a medium-chain fatty acid + CoA + H(+)</text>
        <dbReference type="Rhea" id="RHEA:68184"/>
        <dbReference type="ChEBI" id="CHEBI:15377"/>
        <dbReference type="ChEBI" id="CHEBI:15378"/>
        <dbReference type="ChEBI" id="CHEBI:57287"/>
        <dbReference type="ChEBI" id="CHEBI:59558"/>
        <dbReference type="ChEBI" id="CHEBI:90546"/>
    </reaction>
</comment>
<evidence type="ECO:0000256" key="5">
    <source>
        <dbReference type="ARBA" id="ARBA00038894"/>
    </source>
</evidence>
<gene>
    <name evidence="9" type="ORF">ACFPCY_15920</name>
</gene>
<dbReference type="InterPro" id="IPR006683">
    <property type="entry name" value="Thioestr_dom"/>
</dbReference>
<keyword evidence="10" id="KW-1185">Reference proteome</keyword>
<name>A0ABV9U0H0_9ACTN</name>
<evidence type="ECO:0000313" key="9">
    <source>
        <dbReference type="EMBL" id="MFC4908815.1"/>
    </source>
</evidence>
<dbReference type="SUPFAM" id="SSF54637">
    <property type="entry name" value="Thioesterase/thiol ester dehydrase-isomerase"/>
    <property type="match status" value="1"/>
</dbReference>
<dbReference type="Pfam" id="PF03061">
    <property type="entry name" value="4HBT"/>
    <property type="match status" value="1"/>
</dbReference>
<dbReference type="InterPro" id="IPR029069">
    <property type="entry name" value="HotDog_dom_sf"/>
</dbReference>
<evidence type="ECO:0000256" key="6">
    <source>
        <dbReference type="ARBA" id="ARBA00040062"/>
    </source>
</evidence>
<evidence type="ECO:0000256" key="4">
    <source>
        <dbReference type="ARBA" id="ARBA00038381"/>
    </source>
</evidence>
<comment type="catalytic activity">
    <reaction evidence="3">
        <text>a long-chain fatty acyl-CoA + H2O = a long-chain fatty acid + CoA + H(+)</text>
        <dbReference type="Rhea" id="RHEA:67680"/>
        <dbReference type="ChEBI" id="CHEBI:15377"/>
        <dbReference type="ChEBI" id="CHEBI:15378"/>
        <dbReference type="ChEBI" id="CHEBI:57287"/>
        <dbReference type="ChEBI" id="CHEBI:57560"/>
        <dbReference type="ChEBI" id="CHEBI:83139"/>
    </reaction>
</comment>
<evidence type="ECO:0000259" key="8">
    <source>
        <dbReference type="Pfam" id="PF03061"/>
    </source>
</evidence>
<dbReference type="PANTHER" id="PTHR43240:SF20">
    <property type="entry name" value="MEDIUM_LONG-CHAIN ACYL-COA THIOESTERASE YIGI"/>
    <property type="match status" value="1"/>
</dbReference>
<keyword evidence="1 9" id="KW-0378">Hydrolase</keyword>
<dbReference type="Proteomes" id="UP001595872">
    <property type="component" value="Unassembled WGS sequence"/>
</dbReference>
<reference evidence="10" key="1">
    <citation type="journal article" date="2019" name="Int. J. Syst. Evol. Microbiol.">
        <title>The Global Catalogue of Microorganisms (GCM) 10K type strain sequencing project: providing services to taxonomists for standard genome sequencing and annotation.</title>
        <authorList>
            <consortium name="The Broad Institute Genomics Platform"/>
            <consortium name="The Broad Institute Genome Sequencing Center for Infectious Disease"/>
            <person name="Wu L."/>
            <person name="Ma J."/>
        </authorList>
    </citation>
    <scope>NUCLEOTIDE SEQUENCE [LARGE SCALE GENOMIC DNA]</scope>
    <source>
        <strain evidence="10">KLKA75</strain>
    </source>
</reference>
<dbReference type="InterPro" id="IPR003736">
    <property type="entry name" value="PAAI_dom"/>
</dbReference>
<evidence type="ECO:0000313" key="10">
    <source>
        <dbReference type="Proteomes" id="UP001595872"/>
    </source>
</evidence>
<dbReference type="RefSeq" id="WP_378255793.1">
    <property type="nucleotide sequence ID" value="NZ_JBHSIT010000004.1"/>
</dbReference>
<comment type="catalytic activity">
    <reaction evidence="2">
        <text>a fatty acyl-CoA + H2O = a fatty acid + CoA + H(+)</text>
        <dbReference type="Rhea" id="RHEA:16781"/>
        <dbReference type="ChEBI" id="CHEBI:15377"/>
        <dbReference type="ChEBI" id="CHEBI:15378"/>
        <dbReference type="ChEBI" id="CHEBI:28868"/>
        <dbReference type="ChEBI" id="CHEBI:57287"/>
        <dbReference type="ChEBI" id="CHEBI:77636"/>
        <dbReference type="EC" id="3.1.2.20"/>
    </reaction>
</comment>
<proteinExistence type="inferred from homology"/>
<dbReference type="Gene3D" id="3.10.129.10">
    <property type="entry name" value="Hotdog Thioesterase"/>
    <property type="match status" value="1"/>
</dbReference>
<comment type="caution">
    <text evidence="9">The sequence shown here is derived from an EMBL/GenBank/DDBJ whole genome shotgun (WGS) entry which is preliminary data.</text>
</comment>
<evidence type="ECO:0000256" key="7">
    <source>
        <dbReference type="ARBA" id="ARBA00048062"/>
    </source>
</evidence>
<accession>A0ABV9U0H0</accession>
<protein>
    <recommendedName>
        <fullName evidence="6">Medium/long-chain acyl-CoA thioesterase YigI</fullName>
        <ecNumber evidence="5">3.1.2.20</ecNumber>
    </recommendedName>
</protein>
<evidence type="ECO:0000256" key="1">
    <source>
        <dbReference type="ARBA" id="ARBA00022801"/>
    </source>
</evidence>
<dbReference type="EMBL" id="JBHSIT010000004">
    <property type="protein sequence ID" value="MFC4908815.1"/>
    <property type="molecule type" value="Genomic_DNA"/>
</dbReference>
<dbReference type="NCBIfam" id="TIGR00369">
    <property type="entry name" value="unchar_dom_1"/>
    <property type="match status" value="1"/>
</dbReference>
<dbReference type="CDD" id="cd03443">
    <property type="entry name" value="PaaI_thioesterase"/>
    <property type="match status" value="1"/>
</dbReference>
<dbReference type="PANTHER" id="PTHR43240">
    <property type="entry name" value="1,4-DIHYDROXY-2-NAPHTHOYL-COA THIOESTERASE 1"/>
    <property type="match status" value="1"/>
</dbReference>
<dbReference type="GO" id="GO:0016787">
    <property type="term" value="F:hydrolase activity"/>
    <property type="evidence" value="ECO:0007669"/>
    <property type="project" value="UniProtKB-KW"/>
</dbReference>
<feature type="domain" description="Thioesterase" evidence="8">
    <location>
        <begin position="47"/>
        <end position="119"/>
    </location>
</feature>
<sequence length="138" mass="14451">MELDLDLARKVLAAQPFSRLLGARITEFGDGAATLELDIRDELRQQNGFVHGGVLAYAADNTLTFAAGSVVGANLITAGFTVDYMKPAVGAILRARAEVVRAGRTRVISRCDITTVDGEGGETLCAVAQGSIAVASDR</sequence>
<evidence type="ECO:0000256" key="3">
    <source>
        <dbReference type="ARBA" id="ARBA00036002"/>
    </source>
</evidence>
<organism evidence="9 10">
    <name type="scientific">Actinomadura gamaensis</name>
    <dbReference type="NCBI Taxonomy" id="1763541"/>
    <lineage>
        <taxon>Bacteria</taxon>
        <taxon>Bacillati</taxon>
        <taxon>Actinomycetota</taxon>
        <taxon>Actinomycetes</taxon>
        <taxon>Streptosporangiales</taxon>
        <taxon>Thermomonosporaceae</taxon>
        <taxon>Actinomadura</taxon>
    </lineage>
</organism>